<keyword evidence="2" id="KW-1185">Reference proteome</keyword>
<proteinExistence type="predicted"/>
<reference evidence="1" key="1">
    <citation type="submission" date="2019-10" db="EMBL/GenBank/DDBJ databases">
        <authorList>
            <consortium name="DOE Joint Genome Institute"/>
            <person name="Kuo A."/>
            <person name="Miyauchi S."/>
            <person name="Kiss E."/>
            <person name="Drula E."/>
            <person name="Kohler A."/>
            <person name="Sanchez-Garcia M."/>
            <person name="Andreopoulos B."/>
            <person name="Barry K.W."/>
            <person name="Bonito G."/>
            <person name="Buee M."/>
            <person name="Carver A."/>
            <person name="Chen C."/>
            <person name="Cichocki N."/>
            <person name="Clum A."/>
            <person name="Culley D."/>
            <person name="Crous P.W."/>
            <person name="Fauchery L."/>
            <person name="Girlanda M."/>
            <person name="Hayes R."/>
            <person name="Keri Z."/>
            <person name="Labutti K."/>
            <person name="Lipzen A."/>
            <person name="Lombard V."/>
            <person name="Magnuson J."/>
            <person name="Maillard F."/>
            <person name="Morin E."/>
            <person name="Murat C."/>
            <person name="Nolan M."/>
            <person name="Ohm R."/>
            <person name="Pangilinan J."/>
            <person name="Pereira M."/>
            <person name="Perotto S."/>
            <person name="Peter M."/>
            <person name="Riley R."/>
            <person name="Sitrit Y."/>
            <person name="Stielow B."/>
            <person name="Szollosi G."/>
            <person name="Zifcakova L."/>
            <person name="Stursova M."/>
            <person name="Spatafora J.W."/>
            <person name="Tedersoo L."/>
            <person name="Vaario L.-M."/>
            <person name="Yamada A."/>
            <person name="Yan M."/>
            <person name="Wang P."/>
            <person name="Xu J."/>
            <person name="Bruns T."/>
            <person name="Baldrian P."/>
            <person name="Vilgalys R."/>
            <person name="Henrissat B."/>
            <person name="Grigoriev I.V."/>
            <person name="Hibbett D."/>
            <person name="Nagy L.G."/>
            <person name="Martin F.M."/>
        </authorList>
    </citation>
    <scope>NUCLEOTIDE SEQUENCE</scope>
    <source>
        <strain evidence="1">P2</strain>
    </source>
</reference>
<protein>
    <submittedName>
        <fullName evidence="1">Uncharacterized protein</fullName>
    </submittedName>
</protein>
<organism evidence="1 2">
    <name type="scientific">Thelephora ganbajun</name>
    <name type="common">Ganba fungus</name>
    <dbReference type="NCBI Taxonomy" id="370292"/>
    <lineage>
        <taxon>Eukaryota</taxon>
        <taxon>Fungi</taxon>
        <taxon>Dikarya</taxon>
        <taxon>Basidiomycota</taxon>
        <taxon>Agaricomycotina</taxon>
        <taxon>Agaricomycetes</taxon>
        <taxon>Thelephorales</taxon>
        <taxon>Thelephoraceae</taxon>
        <taxon>Thelephora</taxon>
    </lineage>
</organism>
<evidence type="ECO:0000313" key="2">
    <source>
        <dbReference type="Proteomes" id="UP000886501"/>
    </source>
</evidence>
<gene>
    <name evidence="1" type="ORF">BDM02DRAFT_3113863</name>
</gene>
<sequence>MNSNHISQLQETHSNLLYIRWYIRRFSLQSRRTHRCPREQRWISYLQCSQGKCVRFQGFERCSRVSAFHCMRPRPNVLAPLVTRFFGSVSDDEVPWDMLNQLHSFASALNSNELYQLELSMVKQILEEFQSVFEVTLTYKPEYGQIMGDLQESIKNAEAAITIIGPRNARASSNQLTSPSVTPLTHRRRYLPLPHPEQALLLPPTNNKVFLLHPNFPASPLSKKRKHMAVFVELTPWAVKKRRMFAQGTTIYPPDRPVRVVDKERQ</sequence>
<reference evidence="1" key="2">
    <citation type="journal article" date="2020" name="Nat. Commun.">
        <title>Large-scale genome sequencing of mycorrhizal fungi provides insights into the early evolution of symbiotic traits.</title>
        <authorList>
            <person name="Miyauchi S."/>
            <person name="Kiss E."/>
            <person name="Kuo A."/>
            <person name="Drula E."/>
            <person name="Kohler A."/>
            <person name="Sanchez-Garcia M."/>
            <person name="Morin E."/>
            <person name="Andreopoulos B."/>
            <person name="Barry K.W."/>
            <person name="Bonito G."/>
            <person name="Buee M."/>
            <person name="Carver A."/>
            <person name="Chen C."/>
            <person name="Cichocki N."/>
            <person name="Clum A."/>
            <person name="Culley D."/>
            <person name="Crous P.W."/>
            <person name="Fauchery L."/>
            <person name="Girlanda M."/>
            <person name="Hayes R.D."/>
            <person name="Keri Z."/>
            <person name="LaButti K."/>
            <person name="Lipzen A."/>
            <person name="Lombard V."/>
            <person name="Magnuson J."/>
            <person name="Maillard F."/>
            <person name="Murat C."/>
            <person name="Nolan M."/>
            <person name="Ohm R.A."/>
            <person name="Pangilinan J."/>
            <person name="Pereira M.F."/>
            <person name="Perotto S."/>
            <person name="Peter M."/>
            <person name="Pfister S."/>
            <person name="Riley R."/>
            <person name="Sitrit Y."/>
            <person name="Stielow J.B."/>
            <person name="Szollosi G."/>
            <person name="Zifcakova L."/>
            <person name="Stursova M."/>
            <person name="Spatafora J.W."/>
            <person name="Tedersoo L."/>
            <person name="Vaario L.M."/>
            <person name="Yamada A."/>
            <person name="Yan M."/>
            <person name="Wang P."/>
            <person name="Xu J."/>
            <person name="Bruns T."/>
            <person name="Baldrian P."/>
            <person name="Vilgalys R."/>
            <person name="Dunand C."/>
            <person name="Henrissat B."/>
            <person name="Grigoriev I.V."/>
            <person name="Hibbett D."/>
            <person name="Nagy L.G."/>
            <person name="Martin F.M."/>
        </authorList>
    </citation>
    <scope>NUCLEOTIDE SEQUENCE</scope>
    <source>
        <strain evidence="1">P2</strain>
    </source>
</reference>
<comment type="caution">
    <text evidence="1">The sequence shown here is derived from an EMBL/GenBank/DDBJ whole genome shotgun (WGS) entry which is preliminary data.</text>
</comment>
<evidence type="ECO:0000313" key="1">
    <source>
        <dbReference type="EMBL" id="KAF9649438.1"/>
    </source>
</evidence>
<accession>A0ACB6ZJ87</accession>
<dbReference type="EMBL" id="MU117998">
    <property type="protein sequence ID" value="KAF9649438.1"/>
    <property type="molecule type" value="Genomic_DNA"/>
</dbReference>
<name>A0ACB6ZJ87_THEGA</name>
<dbReference type="Proteomes" id="UP000886501">
    <property type="component" value="Unassembled WGS sequence"/>
</dbReference>